<proteinExistence type="predicted"/>
<evidence type="ECO:0000256" key="2">
    <source>
        <dbReference type="ARBA" id="ARBA00023295"/>
    </source>
</evidence>
<feature type="compositionally biased region" description="Low complexity" evidence="3">
    <location>
        <begin position="886"/>
        <end position="903"/>
    </location>
</feature>
<dbReference type="CDD" id="cd02857">
    <property type="entry name" value="E_set_CDase_PDE_N"/>
    <property type="match status" value="1"/>
</dbReference>
<evidence type="ECO:0000313" key="7">
    <source>
        <dbReference type="Proteomes" id="UP001061958"/>
    </source>
</evidence>
<dbReference type="PANTHER" id="PTHR10357:SF210">
    <property type="entry name" value="MALTODEXTRIN GLUCOSIDASE"/>
    <property type="match status" value="1"/>
</dbReference>
<feature type="transmembrane region" description="Helical" evidence="4">
    <location>
        <begin position="1031"/>
        <end position="1049"/>
    </location>
</feature>
<feature type="transmembrane region" description="Helical" evidence="4">
    <location>
        <begin position="42"/>
        <end position="63"/>
    </location>
</feature>
<dbReference type="CDD" id="cd11338">
    <property type="entry name" value="AmyAc_CMD"/>
    <property type="match status" value="1"/>
</dbReference>
<dbReference type="OrthoDB" id="529758at2759"/>
<keyword evidence="4" id="KW-1133">Transmembrane helix</keyword>
<dbReference type="InterPro" id="IPR014756">
    <property type="entry name" value="Ig_E-set"/>
</dbReference>
<dbReference type="InterPro" id="IPR013780">
    <property type="entry name" value="Glyco_hydro_b"/>
</dbReference>
<accession>A0A9C7PU52</accession>
<dbReference type="AlphaFoldDB" id="A0A9C7PU52"/>
<dbReference type="EMBL" id="BQMJ01000019">
    <property type="protein sequence ID" value="GJQ10863.1"/>
    <property type="molecule type" value="Genomic_DNA"/>
</dbReference>
<dbReference type="SUPFAM" id="SSF51445">
    <property type="entry name" value="(Trans)glycosidases"/>
    <property type="match status" value="1"/>
</dbReference>
<dbReference type="GO" id="GO:0004553">
    <property type="term" value="F:hydrolase activity, hydrolyzing O-glycosyl compounds"/>
    <property type="evidence" value="ECO:0007669"/>
    <property type="project" value="InterPro"/>
</dbReference>
<sequence length="1070" mass="122870">MKSFSGQNNNSSFLLAFGSSSWSHSENGHLTMHTTHIHSSKYFKVLVHVVVWGLLLGLVYWFWNTYFNRTSNGRNAAGGLPIGAATGAVKHDCRDPLYRDPTGPIPRGSQFVVRLRSAAGELTAAQVIFYNSERQQEQLISMNLTNGNAKYDWWESTLSAGPIEGVLFYAFRCVWKGGEFFYVYQNKPFGVGTAKTDFGPWESRWSLAVYSPEFQTPNWVKDAVAFYHIFPDRFRNGNLSNDPNNQTTFCYGRRIFQHQEWNELPYDPSIPNSPFQYAYENQYYGGDLKGILDKLDYLIDLGVDVIYLMPIFQSPSCHGYDTSWEDVEERLGDNALFENLAQVIHSKGMHILLDGVFGTSSSDSKYFDRFRRYYPPTRGACAFPDSPYHSWYQFIPSKDGPCYDHLWYESWWSVYENLPALVTYRREVQDFFFRANDSIAKRWCRIADGFRLDSPQQISHEYWSGFRTAVKQVKSDAFIVGEAWHWTGDYINHGFEWDSTTNYQLMTYVLSFWRDSQYLDNDHIWGQNDPLSPMSPSQFIYTIEQLSDLYAPEAWYSMLNMLSSHDTSRAVFVLDHQAQKNDPSIFHEDYDWSDALARLRGAFSLLMSLAGVPMIYYGDEVGLVGPQNLGVTQLWEDDPYCRLSFPWLDASGTPWAKHLRTEQGQNITRSHVQLLLKARREIRALRTGSIQPLVMDDSRGILVLLRGDPRTTDIAIVAINRGREGWKKRQQVRINIRSINLPEGLGFYDFMGQVKERVVSNPQDGYIRLNLEPWETCILIPEDKNAWRKALERRPPALTGLQAIVDRNMHRPNTTVILSWDPVAPHADGTERKVIYVVSRSLLSSRGFEVVGETWDTQWKDIVDSFLAGEETQPRPLVPGTIGDTSNEAPSSEESNSHNQSQPWPSDQEQGYPGILFPRKWIPSHARIRLDSLDKNDMVSYSKVESGQDISIGQSLLFHVRHWIRRDANSESNNSGLGTERTIYYRVEAMDTETKLLGDDTANPLSVKVPFISRNDRQYSQLTKNLRVSTLPWLLGGVMVLSLLLWTIIHKSLPRRRVTHSEEITPLIQS</sequence>
<dbReference type="Gene3D" id="3.20.20.80">
    <property type="entry name" value="Glycosidases"/>
    <property type="match status" value="1"/>
</dbReference>
<name>A0A9C7PU52_9RHOD</name>
<dbReference type="PANTHER" id="PTHR10357">
    <property type="entry name" value="ALPHA-AMYLASE FAMILY MEMBER"/>
    <property type="match status" value="1"/>
</dbReference>
<gene>
    <name evidence="6" type="ORF">GpartN1_g2654.t1</name>
</gene>
<keyword evidence="7" id="KW-1185">Reference proteome</keyword>
<keyword evidence="1" id="KW-0378">Hydrolase</keyword>
<evidence type="ECO:0000259" key="5">
    <source>
        <dbReference type="SMART" id="SM00642"/>
    </source>
</evidence>
<dbReference type="InterPro" id="IPR006047">
    <property type="entry name" value="GH13_cat_dom"/>
</dbReference>
<evidence type="ECO:0000256" key="1">
    <source>
        <dbReference type="ARBA" id="ARBA00022801"/>
    </source>
</evidence>
<reference evidence="6" key="2">
    <citation type="submission" date="2022-01" db="EMBL/GenBank/DDBJ databases">
        <authorList>
            <person name="Hirooka S."/>
            <person name="Miyagishima S.Y."/>
        </authorList>
    </citation>
    <scope>NUCLEOTIDE SEQUENCE</scope>
    <source>
        <strain evidence="6">NBRC 102759</strain>
    </source>
</reference>
<keyword evidence="2" id="KW-0326">Glycosidase</keyword>
<reference evidence="6" key="1">
    <citation type="journal article" date="2022" name="Proc. Natl. Acad. Sci. U.S.A.">
        <title>Life cycle and functional genomics of the unicellular red alga Galdieria for elucidating algal and plant evolution and industrial use.</title>
        <authorList>
            <person name="Hirooka S."/>
            <person name="Itabashi T."/>
            <person name="Ichinose T.M."/>
            <person name="Onuma R."/>
            <person name="Fujiwara T."/>
            <person name="Yamashita S."/>
            <person name="Jong L.W."/>
            <person name="Tomita R."/>
            <person name="Iwane A.H."/>
            <person name="Miyagishima S.Y."/>
        </authorList>
    </citation>
    <scope>NUCLEOTIDE SEQUENCE</scope>
    <source>
        <strain evidence="6">NBRC 102759</strain>
    </source>
</reference>
<keyword evidence="4" id="KW-0472">Membrane</keyword>
<dbReference type="InterPro" id="IPR004185">
    <property type="entry name" value="Glyco_hydro_13_lg-like_dom"/>
</dbReference>
<comment type="caution">
    <text evidence="6">The sequence shown here is derived from an EMBL/GenBank/DDBJ whole genome shotgun (WGS) entry which is preliminary data.</text>
</comment>
<dbReference type="InterPro" id="IPR013783">
    <property type="entry name" value="Ig-like_fold"/>
</dbReference>
<dbReference type="InterPro" id="IPR017853">
    <property type="entry name" value="GH"/>
</dbReference>
<feature type="region of interest" description="Disordered" evidence="3">
    <location>
        <begin position="870"/>
        <end position="909"/>
    </location>
</feature>
<evidence type="ECO:0000256" key="3">
    <source>
        <dbReference type="SAM" id="MobiDB-lite"/>
    </source>
</evidence>
<organism evidence="6 7">
    <name type="scientific">Galdieria partita</name>
    <dbReference type="NCBI Taxonomy" id="83374"/>
    <lineage>
        <taxon>Eukaryota</taxon>
        <taxon>Rhodophyta</taxon>
        <taxon>Bangiophyceae</taxon>
        <taxon>Galdieriales</taxon>
        <taxon>Galdieriaceae</taxon>
        <taxon>Galdieria</taxon>
    </lineage>
</organism>
<evidence type="ECO:0000313" key="6">
    <source>
        <dbReference type="EMBL" id="GJQ10863.1"/>
    </source>
</evidence>
<dbReference type="Gene3D" id="2.60.40.1180">
    <property type="entry name" value="Golgi alpha-mannosidase II"/>
    <property type="match status" value="1"/>
</dbReference>
<feature type="domain" description="Glycosyl hydrolase family 13 catalytic" evidence="5">
    <location>
        <begin position="228"/>
        <end position="673"/>
    </location>
</feature>
<evidence type="ECO:0000256" key="4">
    <source>
        <dbReference type="SAM" id="Phobius"/>
    </source>
</evidence>
<dbReference type="SMART" id="SM00642">
    <property type="entry name" value="Aamy"/>
    <property type="match status" value="1"/>
</dbReference>
<dbReference type="Gene3D" id="2.60.40.10">
    <property type="entry name" value="Immunoglobulins"/>
    <property type="match status" value="1"/>
</dbReference>
<dbReference type="SUPFAM" id="SSF81296">
    <property type="entry name" value="E set domains"/>
    <property type="match status" value="1"/>
</dbReference>
<dbReference type="Proteomes" id="UP001061958">
    <property type="component" value="Unassembled WGS sequence"/>
</dbReference>
<keyword evidence="4" id="KW-0812">Transmembrane</keyword>
<dbReference type="GO" id="GO:0005975">
    <property type="term" value="P:carbohydrate metabolic process"/>
    <property type="evidence" value="ECO:0007669"/>
    <property type="project" value="InterPro"/>
</dbReference>
<protein>
    <recommendedName>
        <fullName evidence="5">Glycosyl hydrolase family 13 catalytic domain-containing protein</fullName>
    </recommendedName>
</protein>
<dbReference type="Pfam" id="PF00128">
    <property type="entry name" value="Alpha-amylase"/>
    <property type="match status" value="1"/>
</dbReference>